<keyword evidence="3" id="KW-1185">Reference proteome</keyword>
<feature type="domain" description="FMN-binding" evidence="1">
    <location>
        <begin position="24"/>
        <end position="98"/>
    </location>
</feature>
<evidence type="ECO:0000313" key="2">
    <source>
        <dbReference type="EMBL" id="AOT69715.1"/>
    </source>
</evidence>
<dbReference type="GO" id="GO:0010181">
    <property type="term" value="F:FMN binding"/>
    <property type="evidence" value="ECO:0007669"/>
    <property type="project" value="InterPro"/>
</dbReference>
<dbReference type="KEGG" id="gfe:Gferi_09045"/>
<protein>
    <recommendedName>
        <fullName evidence="1">FMN-binding domain-containing protein</fullName>
    </recommendedName>
</protein>
<dbReference type="Proteomes" id="UP000095743">
    <property type="component" value="Chromosome"/>
</dbReference>
<accession>A0A1D8GFS2</accession>
<reference evidence="2 3" key="1">
    <citation type="submission" date="2016-09" db="EMBL/GenBank/DDBJ databases">
        <title>Genomic analysis reveals versatility of anaerobic energy metabolism of Geosporobacter ferrireducens IRF9 of phylum Firmicutes.</title>
        <authorList>
            <person name="Kim S.-J."/>
        </authorList>
    </citation>
    <scope>NUCLEOTIDE SEQUENCE [LARGE SCALE GENOMIC DNA]</scope>
    <source>
        <strain evidence="2 3">IRF9</strain>
    </source>
</reference>
<evidence type="ECO:0000313" key="3">
    <source>
        <dbReference type="Proteomes" id="UP000095743"/>
    </source>
</evidence>
<dbReference type="OrthoDB" id="9806398at2"/>
<dbReference type="Gene3D" id="3.90.1010.20">
    <property type="match status" value="1"/>
</dbReference>
<sequence length="105" mass="11451">MDKLINKDAQLTLTDGTYQGKGRGFMGDLLVEIKVEQGKITDLQVLTHQDTPDIADSALSHLCNLILDQQNLDIDVVSGATYTSEGFIHALLNALQDQVVIAKLN</sequence>
<proteinExistence type="predicted"/>
<gene>
    <name evidence="2" type="ORF">Gferi_09045</name>
</gene>
<dbReference type="SMART" id="SM00900">
    <property type="entry name" value="FMN_bind"/>
    <property type="match status" value="1"/>
</dbReference>
<dbReference type="InterPro" id="IPR007329">
    <property type="entry name" value="FMN-bd"/>
</dbReference>
<dbReference type="AlphaFoldDB" id="A0A1D8GFS2"/>
<evidence type="ECO:0000259" key="1">
    <source>
        <dbReference type="SMART" id="SM00900"/>
    </source>
</evidence>
<dbReference type="EMBL" id="CP017269">
    <property type="protein sequence ID" value="AOT69715.1"/>
    <property type="molecule type" value="Genomic_DNA"/>
</dbReference>
<dbReference type="STRING" id="1424294.Gferi_09045"/>
<organism evidence="2 3">
    <name type="scientific">Geosporobacter ferrireducens</name>
    <dbReference type="NCBI Taxonomy" id="1424294"/>
    <lineage>
        <taxon>Bacteria</taxon>
        <taxon>Bacillati</taxon>
        <taxon>Bacillota</taxon>
        <taxon>Clostridia</taxon>
        <taxon>Peptostreptococcales</taxon>
        <taxon>Thermotaleaceae</taxon>
        <taxon>Geosporobacter</taxon>
    </lineage>
</organism>
<name>A0A1D8GFS2_9FIRM</name>
<dbReference type="Pfam" id="PF04205">
    <property type="entry name" value="FMN_bind"/>
    <property type="match status" value="1"/>
</dbReference>
<dbReference type="RefSeq" id="WP_069975713.1">
    <property type="nucleotide sequence ID" value="NZ_VENK01000006.1"/>
</dbReference>
<dbReference type="GO" id="GO:0016020">
    <property type="term" value="C:membrane"/>
    <property type="evidence" value="ECO:0007669"/>
    <property type="project" value="InterPro"/>
</dbReference>